<accession>A0AAV7Q0C6</accession>
<name>A0AAV7Q0C6_PLEWA</name>
<dbReference type="Proteomes" id="UP001066276">
    <property type="component" value="Chromosome 7"/>
</dbReference>
<comment type="caution">
    <text evidence="1">The sequence shown here is derived from an EMBL/GenBank/DDBJ whole genome shotgun (WGS) entry which is preliminary data.</text>
</comment>
<keyword evidence="2" id="KW-1185">Reference proteome</keyword>
<reference evidence="1" key="1">
    <citation type="journal article" date="2022" name="bioRxiv">
        <title>Sequencing and chromosome-scale assembly of the giantPleurodeles waltlgenome.</title>
        <authorList>
            <person name="Brown T."/>
            <person name="Elewa A."/>
            <person name="Iarovenko S."/>
            <person name="Subramanian E."/>
            <person name="Araus A.J."/>
            <person name="Petzold A."/>
            <person name="Susuki M."/>
            <person name="Suzuki K.-i.T."/>
            <person name="Hayashi T."/>
            <person name="Toyoda A."/>
            <person name="Oliveira C."/>
            <person name="Osipova E."/>
            <person name="Leigh N.D."/>
            <person name="Simon A."/>
            <person name="Yun M.H."/>
        </authorList>
    </citation>
    <scope>NUCLEOTIDE SEQUENCE</scope>
    <source>
        <strain evidence="1">20211129_DDA</strain>
        <tissue evidence="1">Liver</tissue>
    </source>
</reference>
<gene>
    <name evidence="1" type="ORF">NDU88_011301</name>
</gene>
<evidence type="ECO:0000313" key="2">
    <source>
        <dbReference type="Proteomes" id="UP001066276"/>
    </source>
</evidence>
<proteinExistence type="predicted"/>
<evidence type="ECO:0000313" key="1">
    <source>
        <dbReference type="EMBL" id="KAJ1133001.1"/>
    </source>
</evidence>
<sequence length="71" mass="8267">METLRLVWDVVKEARAASQVLEYARTRGCDIELLKLCLVLQGAMVREAKRMWHDVTLFFEYTITGVNTTFE</sequence>
<organism evidence="1 2">
    <name type="scientific">Pleurodeles waltl</name>
    <name type="common">Iberian ribbed newt</name>
    <dbReference type="NCBI Taxonomy" id="8319"/>
    <lineage>
        <taxon>Eukaryota</taxon>
        <taxon>Metazoa</taxon>
        <taxon>Chordata</taxon>
        <taxon>Craniata</taxon>
        <taxon>Vertebrata</taxon>
        <taxon>Euteleostomi</taxon>
        <taxon>Amphibia</taxon>
        <taxon>Batrachia</taxon>
        <taxon>Caudata</taxon>
        <taxon>Salamandroidea</taxon>
        <taxon>Salamandridae</taxon>
        <taxon>Pleurodelinae</taxon>
        <taxon>Pleurodeles</taxon>
    </lineage>
</organism>
<dbReference type="EMBL" id="JANPWB010000011">
    <property type="protein sequence ID" value="KAJ1133001.1"/>
    <property type="molecule type" value="Genomic_DNA"/>
</dbReference>
<protein>
    <submittedName>
        <fullName evidence="1">Uncharacterized protein</fullName>
    </submittedName>
</protein>
<dbReference type="AlphaFoldDB" id="A0AAV7Q0C6"/>